<dbReference type="InterPro" id="IPR000532">
    <property type="entry name" value="Glucagon_GIP_secretin_VIP"/>
</dbReference>
<keyword evidence="7" id="KW-0732">Signal</keyword>
<comment type="similarity">
    <text evidence="2">Belongs to the glucagon family.</text>
</comment>
<feature type="signal peptide" evidence="7">
    <location>
        <begin position="1"/>
        <end position="25"/>
    </location>
</feature>
<dbReference type="PROSITE" id="PS00260">
    <property type="entry name" value="GLUCAGON"/>
    <property type="match status" value="2"/>
</dbReference>
<evidence type="ECO:0000313" key="10">
    <source>
        <dbReference type="Proteomes" id="UP000308365"/>
    </source>
</evidence>
<dbReference type="GO" id="GO:0005184">
    <property type="term" value="F:neuropeptide hormone activity"/>
    <property type="evidence" value="ECO:0007669"/>
    <property type="project" value="InterPro"/>
</dbReference>
<dbReference type="Pfam" id="PF00123">
    <property type="entry name" value="Hormone_2"/>
    <property type="match status" value="2"/>
</dbReference>
<dbReference type="AlphaFoldDB" id="A0A4V5PAF6"/>
<proteinExistence type="inferred from homology"/>
<dbReference type="GO" id="GO:0005576">
    <property type="term" value="C:extracellular region"/>
    <property type="evidence" value="ECO:0007669"/>
    <property type="project" value="UniProtKB-SubCell"/>
</dbReference>
<evidence type="ECO:0000313" key="9">
    <source>
        <dbReference type="EMBL" id="TKC50870.1"/>
    </source>
</evidence>
<protein>
    <recommendedName>
        <fullName evidence="8">Glucagon / GIP / secretin / VIP family domain-containing protein</fullName>
    </recommendedName>
</protein>
<dbReference type="GO" id="GO:0007189">
    <property type="term" value="P:adenylate cyclase-activating G protein-coupled receptor signaling pathway"/>
    <property type="evidence" value="ECO:0007669"/>
    <property type="project" value="TreeGrafter"/>
</dbReference>
<keyword evidence="4" id="KW-0372">Hormone</keyword>
<sequence length="168" mass="19149">MEARSKPQLLLVLIFFSVLFSQTLAWPLFGAPSALRNVLYFTVFFPNRVGDRIPFEGANEPDQISLKADTDVLQNALAENDTPYYDVTRNVRHADGVFTSDYSRLLSQLSAKKYLESLIGKRISNSISEDQGPIKRHSDAVFTDNYTRLRKQMAVKKYLNSILNGKRR</sequence>
<evidence type="ECO:0000256" key="6">
    <source>
        <dbReference type="ARBA" id="ARBA00049976"/>
    </source>
</evidence>
<dbReference type="Proteomes" id="UP000308365">
    <property type="component" value="Unassembled WGS sequence"/>
</dbReference>
<evidence type="ECO:0000256" key="5">
    <source>
        <dbReference type="ARBA" id="ARBA00022815"/>
    </source>
</evidence>
<organism evidence="9 10">
    <name type="scientific">Monodon monoceros</name>
    <name type="common">Narwhal</name>
    <name type="synonym">Ceratodon monodon</name>
    <dbReference type="NCBI Taxonomy" id="40151"/>
    <lineage>
        <taxon>Eukaryota</taxon>
        <taxon>Metazoa</taxon>
        <taxon>Chordata</taxon>
        <taxon>Craniata</taxon>
        <taxon>Vertebrata</taxon>
        <taxon>Euteleostomi</taxon>
        <taxon>Mammalia</taxon>
        <taxon>Eutheria</taxon>
        <taxon>Laurasiatheria</taxon>
        <taxon>Artiodactyla</taxon>
        <taxon>Whippomorpha</taxon>
        <taxon>Cetacea</taxon>
        <taxon>Odontoceti</taxon>
        <taxon>Monodontidae</taxon>
        <taxon>Monodon</taxon>
    </lineage>
</organism>
<evidence type="ECO:0000256" key="7">
    <source>
        <dbReference type="SAM" id="SignalP"/>
    </source>
</evidence>
<dbReference type="SMART" id="SM00070">
    <property type="entry name" value="GLUCA"/>
    <property type="match status" value="2"/>
</dbReference>
<dbReference type="GO" id="GO:0032880">
    <property type="term" value="P:regulation of protein localization"/>
    <property type="evidence" value="ECO:0007669"/>
    <property type="project" value="UniProtKB-ARBA"/>
</dbReference>
<evidence type="ECO:0000256" key="4">
    <source>
        <dbReference type="ARBA" id="ARBA00022702"/>
    </source>
</evidence>
<dbReference type="InterPro" id="IPR046963">
    <property type="entry name" value="VIP/GHRH-like"/>
</dbReference>
<evidence type="ECO:0000256" key="1">
    <source>
        <dbReference type="ARBA" id="ARBA00004613"/>
    </source>
</evidence>
<feature type="chain" id="PRO_5020428983" description="Glucagon / GIP / secretin / VIP family domain-containing protein" evidence="7">
    <location>
        <begin position="26"/>
        <end position="168"/>
    </location>
</feature>
<evidence type="ECO:0000259" key="8">
    <source>
        <dbReference type="PROSITE" id="PS00260"/>
    </source>
</evidence>
<feature type="domain" description="Glucagon / GIP / secretin / VIP family" evidence="8">
    <location>
        <begin position="93"/>
        <end position="115"/>
    </location>
</feature>
<dbReference type="GO" id="GO:0045732">
    <property type="term" value="P:positive regulation of protein catabolic process"/>
    <property type="evidence" value="ECO:0007669"/>
    <property type="project" value="UniProtKB-ARBA"/>
</dbReference>
<dbReference type="EMBL" id="RWIC01000067">
    <property type="protein sequence ID" value="TKC50870.1"/>
    <property type="molecule type" value="Genomic_DNA"/>
</dbReference>
<dbReference type="Gene3D" id="6.10.250.590">
    <property type="match status" value="2"/>
</dbReference>
<keyword evidence="5" id="KW-0027">Amidation</keyword>
<evidence type="ECO:0000256" key="3">
    <source>
        <dbReference type="ARBA" id="ARBA00022525"/>
    </source>
</evidence>
<comment type="function">
    <text evidence="6">VIP is a neuropeptide involved in a diverse array of physiological processes through activating the PACAP subfamily of class B1 G protein-coupled receptors: VIP receptor 1 (VPR1) and VIP receptor 2 (VPR2). Abundantly expressed throughout the CNS and peripheral nervous systems where they primarily exert neuroprotective and immune modulatory roles. Also causes vasodilation, lowers arterial blood pressure, stimulates myocardial contractility, increases glycogenolysis and relaxes the smooth muscle of trachea, stomach and gall bladder.</text>
</comment>
<evidence type="ECO:0000256" key="2">
    <source>
        <dbReference type="ARBA" id="ARBA00008369"/>
    </source>
</evidence>
<name>A0A4V5PAF6_MONMO</name>
<comment type="subcellular location">
    <subcellularLocation>
        <location evidence="1">Secreted</location>
    </subcellularLocation>
</comment>
<keyword evidence="3" id="KW-0964">Secreted</keyword>
<feature type="domain" description="Glucagon / GIP / secretin / VIP family" evidence="8">
    <location>
        <begin position="137"/>
        <end position="159"/>
    </location>
</feature>
<dbReference type="PANTHER" id="PTHR11213">
    <property type="entry name" value="GLUCAGON-FAMILY NEUROPEPTIDE"/>
    <property type="match status" value="1"/>
</dbReference>
<reference evidence="10" key="1">
    <citation type="journal article" date="2019" name="IScience">
        <title>Narwhal Genome Reveals Long-Term Low Genetic Diversity despite Current Large Abundance Size.</title>
        <authorList>
            <person name="Westbury M.V."/>
            <person name="Petersen B."/>
            <person name="Garde E."/>
            <person name="Heide-Jorgensen M.P."/>
            <person name="Lorenzen E.D."/>
        </authorList>
    </citation>
    <scope>NUCLEOTIDE SEQUENCE [LARGE SCALE GENOMIC DNA]</scope>
</reference>
<dbReference type="PANTHER" id="PTHR11213:SF5">
    <property type="entry name" value="VIP PEPTIDES"/>
    <property type="match status" value="1"/>
</dbReference>
<accession>A0A4V5PAF6</accession>
<dbReference type="GO" id="GO:0051428">
    <property type="term" value="F:peptide hormone receptor binding"/>
    <property type="evidence" value="ECO:0007669"/>
    <property type="project" value="TreeGrafter"/>
</dbReference>
<dbReference type="GO" id="GO:0043005">
    <property type="term" value="C:neuron projection"/>
    <property type="evidence" value="ECO:0007669"/>
    <property type="project" value="TreeGrafter"/>
</dbReference>
<comment type="caution">
    <text evidence="9">The sequence shown here is derived from an EMBL/GenBank/DDBJ whole genome shotgun (WGS) entry which is preliminary data.</text>
</comment>
<gene>
    <name evidence="9" type="ORF">EI555_019281</name>
</gene>
<dbReference type="GO" id="GO:0048242">
    <property type="term" value="P:epinephrine secretion"/>
    <property type="evidence" value="ECO:0007669"/>
    <property type="project" value="TreeGrafter"/>
</dbReference>